<name>A0A6A2ZX14_HIBSY</name>
<evidence type="ECO:0000313" key="3">
    <source>
        <dbReference type="Proteomes" id="UP000436088"/>
    </source>
</evidence>
<feature type="region of interest" description="Disordered" evidence="1">
    <location>
        <begin position="1"/>
        <end position="56"/>
    </location>
</feature>
<protein>
    <submittedName>
        <fullName evidence="2">Uncharacterized protein</fullName>
    </submittedName>
</protein>
<dbReference type="AlphaFoldDB" id="A0A6A2ZX14"/>
<proteinExistence type="predicted"/>
<organism evidence="2 3">
    <name type="scientific">Hibiscus syriacus</name>
    <name type="common">Rose of Sharon</name>
    <dbReference type="NCBI Taxonomy" id="106335"/>
    <lineage>
        <taxon>Eukaryota</taxon>
        <taxon>Viridiplantae</taxon>
        <taxon>Streptophyta</taxon>
        <taxon>Embryophyta</taxon>
        <taxon>Tracheophyta</taxon>
        <taxon>Spermatophyta</taxon>
        <taxon>Magnoliopsida</taxon>
        <taxon>eudicotyledons</taxon>
        <taxon>Gunneridae</taxon>
        <taxon>Pentapetalae</taxon>
        <taxon>rosids</taxon>
        <taxon>malvids</taxon>
        <taxon>Malvales</taxon>
        <taxon>Malvaceae</taxon>
        <taxon>Malvoideae</taxon>
        <taxon>Hibiscus</taxon>
    </lineage>
</organism>
<dbReference type="EMBL" id="VEPZ02001065">
    <property type="protein sequence ID" value="KAE8696551.1"/>
    <property type="molecule type" value="Genomic_DNA"/>
</dbReference>
<reference evidence="2" key="1">
    <citation type="submission" date="2019-09" db="EMBL/GenBank/DDBJ databases">
        <title>Draft genome information of white flower Hibiscus syriacus.</title>
        <authorList>
            <person name="Kim Y.-M."/>
        </authorList>
    </citation>
    <scope>NUCLEOTIDE SEQUENCE [LARGE SCALE GENOMIC DNA]</scope>
    <source>
        <strain evidence="2">YM2019G1</strain>
    </source>
</reference>
<evidence type="ECO:0000313" key="2">
    <source>
        <dbReference type="EMBL" id="KAE8696551.1"/>
    </source>
</evidence>
<dbReference type="Proteomes" id="UP000436088">
    <property type="component" value="Unassembled WGS sequence"/>
</dbReference>
<keyword evidence="3" id="KW-1185">Reference proteome</keyword>
<feature type="compositionally biased region" description="Low complexity" evidence="1">
    <location>
        <begin position="7"/>
        <end position="21"/>
    </location>
</feature>
<comment type="caution">
    <text evidence="2">The sequence shown here is derived from an EMBL/GenBank/DDBJ whole genome shotgun (WGS) entry which is preliminary data.</text>
</comment>
<evidence type="ECO:0000256" key="1">
    <source>
        <dbReference type="SAM" id="MobiDB-lite"/>
    </source>
</evidence>
<gene>
    <name evidence="2" type="ORF">F3Y22_tig00110656pilonHSYRG00116</name>
</gene>
<sequence>MERGKGTKSSSSSQLFGSKVSPSSPSRILESLFPTQPKVPGGESLVGRGRIPRMSH</sequence>
<accession>A0A6A2ZX14</accession>